<proteinExistence type="inferred from homology"/>
<evidence type="ECO:0000313" key="4">
    <source>
        <dbReference type="EMBL" id="AYA37944.1"/>
    </source>
</evidence>
<comment type="function">
    <text evidence="2">One of several proteins that assist in the late maturation steps of the functional core of the 30S ribosomal subunit. Associates with free 30S ribosomal subunits (but not with 30S subunits that are part of 70S ribosomes or polysomes). Required for efficient processing of 16S rRNA. May interact with the 5'-terminal helix region of 16S rRNA.</text>
</comment>
<accession>A0A3B7R1G6</accession>
<dbReference type="KEGG" id="hyh:D3Y59_13360"/>
<organism evidence="4 5">
    <name type="scientific">Hymenobacter oligotrophus</name>
    <dbReference type="NCBI Taxonomy" id="2319843"/>
    <lineage>
        <taxon>Bacteria</taxon>
        <taxon>Pseudomonadati</taxon>
        <taxon>Bacteroidota</taxon>
        <taxon>Cytophagia</taxon>
        <taxon>Cytophagales</taxon>
        <taxon>Hymenobacteraceae</taxon>
        <taxon>Hymenobacter</taxon>
    </lineage>
</organism>
<keyword evidence="1 2" id="KW-0690">Ribosome biogenesis</keyword>
<evidence type="ECO:0000256" key="1">
    <source>
        <dbReference type="ARBA" id="ARBA00022517"/>
    </source>
</evidence>
<feature type="region of interest" description="Disordered" evidence="3">
    <location>
        <begin position="114"/>
        <end position="138"/>
    </location>
</feature>
<gene>
    <name evidence="2" type="primary">rbfA</name>
    <name evidence="4" type="ORF">D3Y59_13360</name>
</gene>
<comment type="subcellular location">
    <subcellularLocation>
        <location evidence="2">Cytoplasm</location>
    </subcellularLocation>
</comment>
<evidence type="ECO:0000256" key="3">
    <source>
        <dbReference type="SAM" id="MobiDB-lite"/>
    </source>
</evidence>
<dbReference type="GO" id="GO:0005829">
    <property type="term" value="C:cytosol"/>
    <property type="evidence" value="ECO:0007669"/>
    <property type="project" value="TreeGrafter"/>
</dbReference>
<dbReference type="GO" id="GO:0030490">
    <property type="term" value="P:maturation of SSU-rRNA"/>
    <property type="evidence" value="ECO:0007669"/>
    <property type="project" value="UniProtKB-UniRule"/>
</dbReference>
<dbReference type="Pfam" id="PF02033">
    <property type="entry name" value="RBFA"/>
    <property type="match status" value="1"/>
</dbReference>
<dbReference type="OrthoDB" id="9811910at2"/>
<dbReference type="PANTHER" id="PTHR33515:SF1">
    <property type="entry name" value="RIBOSOME-BINDING FACTOR A, CHLOROPLASTIC-RELATED"/>
    <property type="match status" value="1"/>
</dbReference>
<comment type="similarity">
    <text evidence="2">Belongs to the RbfA family.</text>
</comment>
<sequence>MESKRQQKFASLLTKELAEVFRRDLPHLFSGTLPPSITAVRVSPDLGVARIYLSVLLVADPQGQIAAIKEHTKEVRLALAKRVRNQLRVVPDLQFFLDDSAAYATHMDKVISDLNIPPAPPEDQDDKPARPRLFADEE</sequence>
<dbReference type="InterPro" id="IPR015946">
    <property type="entry name" value="KH_dom-like_a/b"/>
</dbReference>
<dbReference type="RefSeq" id="WP_119445502.1">
    <property type="nucleotide sequence ID" value="NZ_CP032317.1"/>
</dbReference>
<protein>
    <recommendedName>
        <fullName evidence="2">Ribosome-binding factor A</fullName>
    </recommendedName>
</protein>
<dbReference type="GO" id="GO:0043024">
    <property type="term" value="F:ribosomal small subunit binding"/>
    <property type="evidence" value="ECO:0007669"/>
    <property type="project" value="TreeGrafter"/>
</dbReference>
<evidence type="ECO:0000313" key="5">
    <source>
        <dbReference type="Proteomes" id="UP000262802"/>
    </source>
</evidence>
<name>A0A3B7R1G6_9BACT</name>
<dbReference type="Gene3D" id="3.30.300.20">
    <property type="match status" value="1"/>
</dbReference>
<dbReference type="PANTHER" id="PTHR33515">
    <property type="entry name" value="RIBOSOME-BINDING FACTOR A, CHLOROPLASTIC-RELATED"/>
    <property type="match status" value="1"/>
</dbReference>
<dbReference type="InterPro" id="IPR023799">
    <property type="entry name" value="RbfA_dom_sf"/>
</dbReference>
<comment type="subunit">
    <text evidence="2">Monomer. Binds 30S ribosomal subunits, but not 50S ribosomal subunits or 70S ribosomes.</text>
</comment>
<dbReference type="InterPro" id="IPR000238">
    <property type="entry name" value="RbfA"/>
</dbReference>
<reference evidence="4 5" key="1">
    <citation type="submission" date="2018-09" db="EMBL/GenBank/DDBJ databases">
        <title>Hymenobacter medium sp. nov., isolated from R2A medium.</title>
        <authorList>
            <person name="Yingchao G."/>
        </authorList>
    </citation>
    <scope>NUCLEOTIDE SEQUENCE [LARGE SCALE GENOMIC DNA]</scope>
    <source>
        <strain evidence="5">sh-6</strain>
    </source>
</reference>
<keyword evidence="5" id="KW-1185">Reference proteome</keyword>
<dbReference type="AlphaFoldDB" id="A0A3B7R1G6"/>
<keyword evidence="2" id="KW-0963">Cytoplasm</keyword>
<dbReference type="EMBL" id="CP032317">
    <property type="protein sequence ID" value="AYA37944.1"/>
    <property type="molecule type" value="Genomic_DNA"/>
</dbReference>
<feature type="compositionally biased region" description="Basic and acidic residues" evidence="3">
    <location>
        <begin position="126"/>
        <end position="138"/>
    </location>
</feature>
<evidence type="ECO:0000256" key="2">
    <source>
        <dbReference type="HAMAP-Rule" id="MF_00003"/>
    </source>
</evidence>
<dbReference type="Proteomes" id="UP000262802">
    <property type="component" value="Chromosome"/>
</dbReference>
<dbReference type="SUPFAM" id="SSF89919">
    <property type="entry name" value="Ribosome-binding factor A, RbfA"/>
    <property type="match status" value="1"/>
</dbReference>
<dbReference type="HAMAP" id="MF_00003">
    <property type="entry name" value="RbfA"/>
    <property type="match status" value="1"/>
</dbReference>